<evidence type="ECO:0000313" key="1">
    <source>
        <dbReference type="Proteomes" id="UP000035680"/>
    </source>
</evidence>
<dbReference type="Proteomes" id="UP000035680">
    <property type="component" value="Unassembled WGS sequence"/>
</dbReference>
<accession>A0A0K0G5K9</accession>
<reference evidence="1" key="1">
    <citation type="submission" date="2014-07" db="EMBL/GenBank/DDBJ databases">
        <authorList>
            <person name="Martin A.A"/>
            <person name="De Silva N."/>
        </authorList>
    </citation>
    <scope>NUCLEOTIDE SEQUENCE</scope>
</reference>
<proteinExistence type="predicted"/>
<evidence type="ECO:0000313" key="2">
    <source>
        <dbReference type="WBParaSite" id="SVE_2002700.1"/>
    </source>
</evidence>
<dbReference type="STRING" id="75913.A0A0K0G5K9"/>
<reference evidence="2" key="2">
    <citation type="submission" date="2015-08" db="UniProtKB">
        <authorList>
            <consortium name="WormBaseParasite"/>
        </authorList>
    </citation>
    <scope>IDENTIFICATION</scope>
</reference>
<dbReference type="InterPro" id="IPR029063">
    <property type="entry name" value="SAM-dependent_MTases_sf"/>
</dbReference>
<protein>
    <submittedName>
        <fullName evidence="2">Uncharacterized protein</fullName>
    </submittedName>
</protein>
<name>A0A0K0G5K9_STRVS</name>
<organism evidence="1 2">
    <name type="scientific">Strongyloides venezuelensis</name>
    <name type="common">Threadworm</name>
    <dbReference type="NCBI Taxonomy" id="75913"/>
    <lineage>
        <taxon>Eukaryota</taxon>
        <taxon>Metazoa</taxon>
        <taxon>Ecdysozoa</taxon>
        <taxon>Nematoda</taxon>
        <taxon>Chromadorea</taxon>
        <taxon>Rhabditida</taxon>
        <taxon>Tylenchina</taxon>
        <taxon>Panagrolaimomorpha</taxon>
        <taxon>Strongyloidoidea</taxon>
        <taxon>Strongyloididae</taxon>
        <taxon>Strongyloides</taxon>
    </lineage>
</organism>
<sequence>MSSSRNLKTYRYISVYLKLIEEIRIEDKEGHKWKYNVNICSVKPTSIEIYIGTTKSFFADKLFLSKLEECSMTFVGKQNILTATIIYQPK</sequence>
<dbReference type="Gene3D" id="3.40.50.150">
    <property type="entry name" value="Vaccinia Virus protein VP39"/>
    <property type="match status" value="1"/>
</dbReference>
<keyword evidence="1" id="KW-1185">Reference proteome</keyword>
<dbReference type="WBParaSite" id="SVE_2002700.1">
    <property type="protein sequence ID" value="SVE_2002700.1"/>
    <property type="gene ID" value="SVE_2002700"/>
</dbReference>
<dbReference type="AlphaFoldDB" id="A0A0K0G5K9"/>